<keyword evidence="9" id="KW-1185">Reference proteome</keyword>
<keyword evidence="7" id="KW-0539">Nucleus</keyword>
<dbReference type="RefSeq" id="XP_024883053.1">
    <property type="nucleotide sequence ID" value="XM_025027285.1"/>
</dbReference>
<reference evidence="10" key="1">
    <citation type="submission" date="2025-08" db="UniProtKB">
        <authorList>
            <consortium name="RefSeq"/>
        </authorList>
    </citation>
    <scope>IDENTIFICATION</scope>
    <source>
        <tissue evidence="10">Whole body</tissue>
    </source>
</reference>
<keyword evidence="6" id="KW-0378">Hydrolase</keyword>
<dbReference type="PANTHER" id="PTHR22930">
    <property type="match status" value="1"/>
</dbReference>
<comment type="subcellular location">
    <subcellularLocation>
        <location evidence="2">Nucleus</location>
    </subcellularLocation>
</comment>
<dbReference type="Pfam" id="PF13359">
    <property type="entry name" value="DDE_Tnp_4"/>
    <property type="match status" value="1"/>
</dbReference>
<dbReference type="PANTHER" id="PTHR22930:SF269">
    <property type="entry name" value="NUCLEASE HARBI1-LIKE PROTEIN"/>
    <property type="match status" value="1"/>
</dbReference>
<dbReference type="OrthoDB" id="6732784at2759"/>
<evidence type="ECO:0000313" key="9">
    <source>
        <dbReference type="Proteomes" id="UP000504618"/>
    </source>
</evidence>
<dbReference type="GeneID" id="112461877"/>
<feature type="domain" description="DDE Tnp4" evidence="8">
    <location>
        <begin position="2"/>
        <end position="130"/>
    </location>
</feature>
<comment type="cofactor">
    <cofactor evidence="1">
        <name>a divalent metal cation</name>
        <dbReference type="ChEBI" id="CHEBI:60240"/>
    </cofactor>
</comment>
<evidence type="ECO:0000256" key="3">
    <source>
        <dbReference type="ARBA" id="ARBA00006958"/>
    </source>
</evidence>
<dbReference type="GO" id="GO:0016787">
    <property type="term" value="F:hydrolase activity"/>
    <property type="evidence" value="ECO:0007669"/>
    <property type="project" value="UniProtKB-KW"/>
</dbReference>
<evidence type="ECO:0000256" key="4">
    <source>
        <dbReference type="ARBA" id="ARBA00022722"/>
    </source>
</evidence>
<sequence>MAACDSNYKFTLIDVGTNGSISDGSIFASSEIGQAVKYETLNVPQGQIQLPGSNQSTPYFFIGDQAFPLMKNFMRPYAGRRLEEKKQIFNYRLSRARRTIENAFGILSARWRVYRRPICLDLNAVDKIVISTN</sequence>
<dbReference type="GO" id="GO:0005634">
    <property type="term" value="C:nucleus"/>
    <property type="evidence" value="ECO:0007669"/>
    <property type="project" value="UniProtKB-SubCell"/>
</dbReference>
<comment type="similarity">
    <text evidence="3">Belongs to the HARBI1 family.</text>
</comment>
<evidence type="ECO:0000256" key="2">
    <source>
        <dbReference type="ARBA" id="ARBA00004123"/>
    </source>
</evidence>
<keyword evidence="5" id="KW-0479">Metal-binding</keyword>
<proteinExistence type="inferred from homology"/>
<evidence type="ECO:0000313" key="10">
    <source>
        <dbReference type="RefSeq" id="XP_024883053.1"/>
    </source>
</evidence>
<dbReference type="GO" id="GO:0004518">
    <property type="term" value="F:nuclease activity"/>
    <property type="evidence" value="ECO:0007669"/>
    <property type="project" value="UniProtKB-KW"/>
</dbReference>
<dbReference type="GO" id="GO:0046872">
    <property type="term" value="F:metal ion binding"/>
    <property type="evidence" value="ECO:0007669"/>
    <property type="project" value="UniProtKB-KW"/>
</dbReference>
<gene>
    <name evidence="10" type="primary">LOC112461877</name>
</gene>
<dbReference type="InterPro" id="IPR045249">
    <property type="entry name" value="HARBI1-like"/>
</dbReference>
<accession>A0A6J1QMA3</accession>
<dbReference type="InterPro" id="IPR027806">
    <property type="entry name" value="HARBI1_dom"/>
</dbReference>
<dbReference type="Proteomes" id="UP000504618">
    <property type="component" value="Unplaced"/>
</dbReference>
<evidence type="ECO:0000256" key="7">
    <source>
        <dbReference type="ARBA" id="ARBA00023242"/>
    </source>
</evidence>
<name>A0A6J1QMA3_9HYME</name>
<evidence type="ECO:0000256" key="5">
    <source>
        <dbReference type="ARBA" id="ARBA00022723"/>
    </source>
</evidence>
<evidence type="ECO:0000259" key="8">
    <source>
        <dbReference type="Pfam" id="PF13359"/>
    </source>
</evidence>
<evidence type="ECO:0000256" key="6">
    <source>
        <dbReference type="ARBA" id="ARBA00022801"/>
    </source>
</evidence>
<dbReference type="AlphaFoldDB" id="A0A6J1QMA3"/>
<evidence type="ECO:0000256" key="1">
    <source>
        <dbReference type="ARBA" id="ARBA00001968"/>
    </source>
</evidence>
<organism evidence="9 10">
    <name type="scientific">Temnothorax curvispinosus</name>
    <dbReference type="NCBI Taxonomy" id="300111"/>
    <lineage>
        <taxon>Eukaryota</taxon>
        <taxon>Metazoa</taxon>
        <taxon>Ecdysozoa</taxon>
        <taxon>Arthropoda</taxon>
        <taxon>Hexapoda</taxon>
        <taxon>Insecta</taxon>
        <taxon>Pterygota</taxon>
        <taxon>Neoptera</taxon>
        <taxon>Endopterygota</taxon>
        <taxon>Hymenoptera</taxon>
        <taxon>Apocrita</taxon>
        <taxon>Aculeata</taxon>
        <taxon>Formicoidea</taxon>
        <taxon>Formicidae</taxon>
        <taxon>Myrmicinae</taxon>
        <taxon>Temnothorax</taxon>
    </lineage>
</organism>
<keyword evidence="4" id="KW-0540">Nuclease</keyword>
<protein>
    <submittedName>
        <fullName evidence="10">Protein ALP1-like</fullName>
    </submittedName>
</protein>